<evidence type="ECO:0000256" key="21">
    <source>
        <dbReference type="ARBA" id="ARBA00060638"/>
    </source>
</evidence>
<evidence type="ECO:0000256" key="4">
    <source>
        <dbReference type="ARBA" id="ARBA00013167"/>
    </source>
</evidence>
<evidence type="ECO:0000256" key="11">
    <source>
        <dbReference type="ARBA" id="ARBA00022989"/>
    </source>
</evidence>
<dbReference type="GO" id="GO:0006633">
    <property type="term" value="P:fatty acid biosynthetic process"/>
    <property type="evidence" value="ECO:0007669"/>
    <property type="project" value="InterPro"/>
</dbReference>
<gene>
    <name evidence="27" type="ORF">BE221DRAFT_160955</name>
</gene>
<dbReference type="GO" id="GO:0019171">
    <property type="term" value="F:(3R)-hydroxyacyl-[acyl-carrier-protein] dehydratase activity"/>
    <property type="evidence" value="ECO:0007669"/>
    <property type="project" value="UniProtKB-EC"/>
</dbReference>
<evidence type="ECO:0000256" key="9">
    <source>
        <dbReference type="ARBA" id="ARBA00022857"/>
    </source>
</evidence>
<feature type="transmembrane region" description="Helical" evidence="25">
    <location>
        <begin position="509"/>
        <end position="531"/>
    </location>
</feature>
<evidence type="ECO:0000256" key="12">
    <source>
        <dbReference type="ARBA" id="ARBA00023002"/>
    </source>
</evidence>
<dbReference type="PANTHER" id="PTHR21257">
    <property type="entry name" value="DELTA(14)-STEROL REDUCTASE"/>
    <property type="match status" value="1"/>
</dbReference>
<proteinExistence type="inferred from homology"/>
<dbReference type="SUPFAM" id="SSF54637">
    <property type="entry name" value="Thioesterase/thiol ester dehydrase-isomerase"/>
    <property type="match status" value="1"/>
</dbReference>
<dbReference type="Pfam" id="PF07977">
    <property type="entry name" value="FabA"/>
    <property type="match status" value="1"/>
</dbReference>
<feature type="transmembrane region" description="Helical" evidence="25">
    <location>
        <begin position="425"/>
        <end position="445"/>
    </location>
</feature>
<dbReference type="InterPro" id="IPR001171">
    <property type="entry name" value="ERG24_DHCR-like"/>
</dbReference>
<evidence type="ECO:0000256" key="5">
    <source>
        <dbReference type="ARBA" id="ARBA00022490"/>
    </source>
</evidence>
<evidence type="ECO:0000256" key="3">
    <source>
        <dbReference type="ARBA" id="ARBA00005402"/>
    </source>
</evidence>
<accession>A0A1Y5IAH3</accession>
<keyword evidence="27" id="KW-0675">Receptor</keyword>
<sequence>MPLNDFHHVTSDGVELVGRCTKKDDSPSRPTIVLIHGWSGSSRYFDPAMETLELVEANLLTYDQRGHGDSASPRGRGCTVARLAMDLREILDADAVSGTQSTKGYILVGCSMGSAVIWSYLQLFGDDEKRIAGTVFVDQAPLQNRRPGWTCGSLGCYDTETYENLARAVRSDMSAFADGNAACCIHEPEKMDPQVLLMLKNETLKCDPEALCELMYDHTHQDWRSVCQTTAVPSVILYGEKSQIFPREGFRALEELLGGVSPIRKCRSTCFQNCGHWLYLEDVEGFVRCLKDAVPHFEFGGPIGALGITVVLPLVCYFLVHACNEDGCVEVGRLAREGAKALPGFPSHMPLASARGTVYALGWMAFTVMMHVLIPGAVKEGVTLPDGTRLRYKLNGFRVFVVTMAVVVFGTRANVVDLASVHDEFLSMLTAMVVFAYVLSTYLYASSFGRGKMLAAGGDSGNAVYDFFIGRELNPRIMSGAFDLKVFCELTPGLIGWLLLDLGFAAKQYARIGTVTAPMVLVCVFQGAYVIDALWNEPAILTTMDITTDGFGFMLAFGDLVWVPFTYSLQCRYILEHSVRISNAHVLAILVVQCVGYWIFRGSNSQKNLFRTNPNDPRVSHLKTLQTKRGTKLIVSGWWGICRHVNYLGDWIMAWAWCLPCGFSHLAPYFYVIYFGILLVHRDGRDGEACEKKYGADWTRYCQLVKYRLIPFPGSPAKGMGKNLPAAMDIGQVMDLLPHRYPFLLVDRVVEIEVGKYAIGMKNVTINDNFFPGHFPQRPIMPGVLMVEAMAQVGGLVMLEPGEKGSGGTQKEFFFAGIDGVKFRRPVVPGDTLVMKVVLTKLNKRFGIAKMKGQCFVGDELACEAELTLALGA</sequence>
<evidence type="ECO:0000256" key="1">
    <source>
        <dbReference type="ARBA" id="ARBA00004141"/>
    </source>
</evidence>
<keyword evidence="10" id="KW-0752">Steroid biosynthesis</keyword>
<dbReference type="GO" id="GO:0005789">
    <property type="term" value="C:endoplasmic reticulum membrane"/>
    <property type="evidence" value="ECO:0007669"/>
    <property type="project" value="TreeGrafter"/>
</dbReference>
<dbReference type="GO" id="GO:0046165">
    <property type="term" value="P:alcohol biosynthetic process"/>
    <property type="evidence" value="ECO:0007669"/>
    <property type="project" value="UniProtKB-ARBA"/>
</dbReference>
<dbReference type="Pfam" id="PF00561">
    <property type="entry name" value="Abhydrolase_1"/>
    <property type="match status" value="1"/>
</dbReference>
<evidence type="ECO:0000256" key="19">
    <source>
        <dbReference type="ARBA" id="ARBA00025049"/>
    </source>
</evidence>
<keyword evidence="17" id="KW-0753">Steroid metabolism</keyword>
<keyword evidence="16" id="KW-1207">Sterol metabolism</keyword>
<evidence type="ECO:0000256" key="20">
    <source>
        <dbReference type="ARBA" id="ARBA00052254"/>
    </source>
</evidence>
<comment type="similarity">
    <text evidence="3">Belongs to the ERG4/ERG24 family.</text>
</comment>
<keyword evidence="8 25" id="KW-0812">Transmembrane</keyword>
<evidence type="ECO:0000256" key="16">
    <source>
        <dbReference type="ARBA" id="ARBA00023166"/>
    </source>
</evidence>
<dbReference type="Gene3D" id="1.20.120.1630">
    <property type="match status" value="1"/>
</dbReference>
<dbReference type="EC" id="4.2.1.59" evidence="4"/>
<feature type="transmembrane region" description="Helical" evidence="25">
    <location>
        <begin position="551"/>
        <end position="569"/>
    </location>
</feature>
<evidence type="ECO:0000256" key="15">
    <source>
        <dbReference type="ARBA" id="ARBA00023136"/>
    </source>
</evidence>
<organism evidence="27">
    <name type="scientific">Ostreococcus tauri</name>
    <name type="common">Marine green alga</name>
    <dbReference type="NCBI Taxonomy" id="70448"/>
    <lineage>
        <taxon>Eukaryota</taxon>
        <taxon>Viridiplantae</taxon>
        <taxon>Chlorophyta</taxon>
        <taxon>Mamiellophyceae</taxon>
        <taxon>Mamiellales</taxon>
        <taxon>Bathycoccaceae</taxon>
        <taxon>Ostreococcus</taxon>
    </lineage>
</organism>
<dbReference type="PROSITE" id="PS01017">
    <property type="entry name" value="STEROL_REDUCT_1"/>
    <property type="match status" value="1"/>
</dbReference>
<evidence type="ECO:0000256" key="22">
    <source>
        <dbReference type="ARBA" id="ARBA00074394"/>
    </source>
</evidence>
<dbReference type="AlphaFoldDB" id="A0A1Y5IAH3"/>
<keyword evidence="9" id="KW-0521">NADP</keyword>
<evidence type="ECO:0000256" key="6">
    <source>
        <dbReference type="ARBA" id="ARBA00022516"/>
    </source>
</evidence>
<dbReference type="CDD" id="cd01288">
    <property type="entry name" value="FabZ"/>
    <property type="match status" value="1"/>
</dbReference>
<dbReference type="InterPro" id="IPR010084">
    <property type="entry name" value="FabZ"/>
</dbReference>
<evidence type="ECO:0000256" key="8">
    <source>
        <dbReference type="ARBA" id="ARBA00022692"/>
    </source>
</evidence>
<dbReference type="eggNOG" id="KOG1435">
    <property type="taxonomic scope" value="Eukaryota"/>
</dbReference>
<dbReference type="GO" id="GO:0050613">
    <property type="term" value="F:Delta14-sterol reductase activity"/>
    <property type="evidence" value="ECO:0007669"/>
    <property type="project" value="UniProtKB-EC"/>
</dbReference>
<keyword evidence="18" id="KW-0456">Lyase</keyword>
<keyword evidence="11 25" id="KW-1133">Transmembrane helix</keyword>
<dbReference type="PROSITE" id="PS01018">
    <property type="entry name" value="STEROL_REDUCT_2"/>
    <property type="match status" value="1"/>
</dbReference>
<feature type="transmembrane region" description="Helical" evidence="25">
    <location>
        <begin position="581"/>
        <end position="600"/>
    </location>
</feature>
<dbReference type="SUPFAM" id="SSF53474">
    <property type="entry name" value="alpha/beta-Hydrolases"/>
    <property type="match status" value="1"/>
</dbReference>
<comment type="pathway">
    <text evidence="21">Steroid biosynthesis; zymosterol biosynthesis; zymosterol from lanosterol: step 2/6.</text>
</comment>
<dbReference type="Gene3D" id="3.10.129.10">
    <property type="entry name" value="Hotdog Thioesterase"/>
    <property type="match status" value="1"/>
</dbReference>
<dbReference type="InterPro" id="IPR018083">
    <property type="entry name" value="Sterol_reductase_CS"/>
</dbReference>
<dbReference type="HAMAP" id="MF_00406">
    <property type="entry name" value="FabZ"/>
    <property type="match status" value="1"/>
</dbReference>
<keyword evidence="7" id="KW-0441">Lipid A biosynthesis</keyword>
<evidence type="ECO:0000256" key="23">
    <source>
        <dbReference type="ARBA" id="ARBA00077841"/>
    </source>
</evidence>
<dbReference type="GO" id="GO:0016129">
    <property type="term" value="P:phytosteroid biosynthetic process"/>
    <property type="evidence" value="ECO:0007669"/>
    <property type="project" value="UniProtKB-ARBA"/>
</dbReference>
<dbReference type="Proteomes" id="UP000195557">
    <property type="component" value="Unassembled WGS sequence"/>
</dbReference>
<dbReference type="InterPro" id="IPR013114">
    <property type="entry name" value="FabA_FabZ"/>
</dbReference>
<comment type="subcellular location">
    <subcellularLocation>
        <location evidence="2">Cytoplasm</location>
    </subcellularLocation>
    <subcellularLocation>
        <location evidence="1">Membrane</location>
        <topology evidence="1">Multi-pass membrane protein</topology>
    </subcellularLocation>
</comment>
<evidence type="ECO:0000256" key="25">
    <source>
        <dbReference type="SAM" id="Phobius"/>
    </source>
</evidence>
<evidence type="ECO:0000256" key="14">
    <source>
        <dbReference type="ARBA" id="ARBA00023098"/>
    </source>
</evidence>
<protein>
    <recommendedName>
        <fullName evidence="22">Delta(14)-sterol reductase ERG24</fullName>
        <ecNumber evidence="4">4.2.1.59</ecNumber>
    </recommendedName>
    <alternativeName>
        <fullName evidence="24">C-14 sterol reductase ERG24</fullName>
    </alternativeName>
    <alternativeName>
        <fullName evidence="23">Sterol C14-reductase ERG24</fullName>
    </alternativeName>
</protein>
<feature type="transmembrane region" description="Helical" evidence="25">
    <location>
        <begin position="654"/>
        <end position="680"/>
    </location>
</feature>
<feature type="transmembrane region" description="Helical" evidence="25">
    <location>
        <begin position="356"/>
        <end position="374"/>
    </location>
</feature>
<dbReference type="InterPro" id="IPR029069">
    <property type="entry name" value="HotDog_dom_sf"/>
</dbReference>
<evidence type="ECO:0000256" key="13">
    <source>
        <dbReference type="ARBA" id="ARBA00023011"/>
    </source>
</evidence>
<keyword evidence="15 25" id="KW-0472">Membrane</keyword>
<dbReference type="NCBIfam" id="TIGR01750">
    <property type="entry name" value="fabZ"/>
    <property type="match status" value="1"/>
</dbReference>
<dbReference type="GO" id="GO:1902652">
    <property type="term" value="P:secondary alcohol metabolic process"/>
    <property type="evidence" value="ECO:0007669"/>
    <property type="project" value="UniProtKB-ARBA"/>
</dbReference>
<reference evidence="27" key="1">
    <citation type="submission" date="2017-04" db="EMBL/GenBank/DDBJ databases">
        <title>Population genomics of picophytoplankton unveils novel chromosome hypervariability.</title>
        <authorList>
            <consortium name="DOE Joint Genome Institute"/>
            <person name="Blanc-Mathieu R."/>
            <person name="Krasovec M."/>
            <person name="Hebrard M."/>
            <person name="Yau S."/>
            <person name="Desgranges E."/>
            <person name="Martin J."/>
            <person name="Schackwitz W."/>
            <person name="Kuo A."/>
            <person name="Salin G."/>
            <person name="Donnadieu C."/>
            <person name="Desdevises Y."/>
            <person name="Sanchez-Ferandin S."/>
            <person name="Moreau H."/>
            <person name="Rivals E."/>
            <person name="Grigoriev I.V."/>
            <person name="Grimsley N."/>
            <person name="Eyre-Walker A."/>
            <person name="Piganeau G."/>
        </authorList>
    </citation>
    <scope>NUCLEOTIDE SEQUENCE [LARGE SCALE GENOMIC DNA]</scope>
    <source>
        <strain evidence="27">RCC 1115</strain>
    </source>
</reference>
<keyword evidence="5" id="KW-0963">Cytoplasm</keyword>
<dbReference type="Gene3D" id="3.40.50.1820">
    <property type="entry name" value="alpha/beta hydrolase"/>
    <property type="match status" value="1"/>
</dbReference>
<dbReference type="NCBIfam" id="NF000582">
    <property type="entry name" value="PRK00006.1"/>
    <property type="match status" value="1"/>
</dbReference>
<evidence type="ECO:0000256" key="17">
    <source>
        <dbReference type="ARBA" id="ARBA00023221"/>
    </source>
</evidence>
<dbReference type="PANTHER" id="PTHR21257:SF52">
    <property type="entry name" value="DELTA(14)-STEROL REDUCTASE TM7SF2"/>
    <property type="match status" value="1"/>
</dbReference>
<dbReference type="GO" id="GO:0009245">
    <property type="term" value="P:lipid A biosynthetic process"/>
    <property type="evidence" value="ECO:0007669"/>
    <property type="project" value="UniProtKB-KW"/>
</dbReference>
<dbReference type="FunFam" id="3.10.129.10:FF:000001">
    <property type="entry name" value="3-hydroxyacyl-[acyl-carrier-protein] dehydratase FabZ"/>
    <property type="match status" value="1"/>
</dbReference>
<evidence type="ECO:0000256" key="7">
    <source>
        <dbReference type="ARBA" id="ARBA00022556"/>
    </source>
</evidence>
<evidence type="ECO:0000313" key="27">
    <source>
        <dbReference type="EMBL" id="OUS43995.1"/>
    </source>
</evidence>
<dbReference type="FunFam" id="1.20.120.1630:FF:000009">
    <property type="entry name" value="C-14 sterol reductase"/>
    <property type="match status" value="1"/>
</dbReference>
<keyword evidence="6" id="KW-0444">Lipid biosynthesis</keyword>
<evidence type="ECO:0000259" key="26">
    <source>
        <dbReference type="Pfam" id="PF00561"/>
    </source>
</evidence>
<evidence type="ECO:0000256" key="24">
    <source>
        <dbReference type="ARBA" id="ARBA00083315"/>
    </source>
</evidence>
<evidence type="ECO:0000256" key="18">
    <source>
        <dbReference type="ARBA" id="ARBA00023239"/>
    </source>
</evidence>
<dbReference type="Pfam" id="PF01222">
    <property type="entry name" value="ERG4_ERG24"/>
    <property type="match status" value="1"/>
</dbReference>
<keyword evidence="14" id="KW-0443">Lipid metabolism</keyword>
<dbReference type="GO" id="GO:0016126">
    <property type="term" value="P:sterol biosynthetic process"/>
    <property type="evidence" value="ECO:0007669"/>
    <property type="project" value="UniProtKB-KW"/>
</dbReference>
<feature type="transmembrane region" description="Helical" evidence="25">
    <location>
        <begin position="395"/>
        <end position="413"/>
    </location>
</feature>
<evidence type="ECO:0000256" key="10">
    <source>
        <dbReference type="ARBA" id="ARBA00022955"/>
    </source>
</evidence>
<dbReference type="EMBL" id="KZ155826">
    <property type="protein sequence ID" value="OUS43995.1"/>
    <property type="molecule type" value="Genomic_DNA"/>
</dbReference>
<comment type="function">
    <text evidence="19">Involved in unsaturated fatty acids biosynthesis. Catalyzes the dehydration of short chain beta-hydroxyacyl-ACPs and long chain saturated and unsaturated beta-hydroxyacyl-ACPs.</text>
</comment>
<keyword evidence="12" id="KW-0560">Oxidoreductase</keyword>
<comment type="catalytic activity">
    <reaction evidence="20">
        <text>4,4-dimethyl-5alpha-cholesta-8,24-dien-3beta-ol + NADP(+) = 4,4-dimethyl-5alpha-cholesta-8,14,24-trien-3beta-ol + NADPH + H(+)</text>
        <dbReference type="Rhea" id="RHEA:18561"/>
        <dbReference type="ChEBI" id="CHEBI:15378"/>
        <dbReference type="ChEBI" id="CHEBI:17813"/>
        <dbReference type="ChEBI" id="CHEBI:18364"/>
        <dbReference type="ChEBI" id="CHEBI:57783"/>
        <dbReference type="ChEBI" id="CHEBI:58349"/>
        <dbReference type="EC" id="1.3.1.70"/>
    </reaction>
    <physiologicalReaction direction="right-to-left" evidence="20">
        <dbReference type="Rhea" id="RHEA:18563"/>
    </physiologicalReaction>
</comment>
<dbReference type="InterPro" id="IPR029058">
    <property type="entry name" value="AB_hydrolase_fold"/>
</dbReference>
<name>A0A1Y5IAH3_OSTTA</name>
<dbReference type="InterPro" id="IPR000073">
    <property type="entry name" value="AB_hydrolase_1"/>
</dbReference>
<feature type="domain" description="AB hydrolase-1" evidence="26">
    <location>
        <begin position="30"/>
        <end position="206"/>
    </location>
</feature>
<keyword evidence="13" id="KW-0756">Sterol biosynthesis</keyword>
<evidence type="ECO:0000256" key="2">
    <source>
        <dbReference type="ARBA" id="ARBA00004496"/>
    </source>
</evidence>